<feature type="coiled-coil region" evidence="1">
    <location>
        <begin position="1786"/>
        <end position="1820"/>
    </location>
</feature>
<dbReference type="Proteomes" id="UP000179807">
    <property type="component" value="Unassembled WGS sequence"/>
</dbReference>
<dbReference type="PANTHER" id="PTHR23159">
    <property type="entry name" value="CENTROSOMAL PROTEIN 2"/>
    <property type="match status" value="1"/>
</dbReference>
<evidence type="ECO:0000256" key="1">
    <source>
        <dbReference type="SAM" id="Coils"/>
    </source>
</evidence>
<dbReference type="RefSeq" id="XP_068353358.1">
    <property type="nucleotide sequence ID" value="XM_068508907.1"/>
</dbReference>
<dbReference type="VEuPathDB" id="TrichDB:TRFO_33137"/>
<feature type="coiled-coil region" evidence="1">
    <location>
        <begin position="2004"/>
        <end position="2031"/>
    </location>
</feature>
<feature type="coiled-coil region" evidence="1">
    <location>
        <begin position="456"/>
        <end position="491"/>
    </location>
</feature>
<dbReference type="GeneID" id="94843611"/>
<feature type="region of interest" description="Disordered" evidence="2">
    <location>
        <begin position="1211"/>
        <end position="1232"/>
    </location>
</feature>
<feature type="region of interest" description="Disordered" evidence="2">
    <location>
        <begin position="2156"/>
        <end position="2186"/>
    </location>
</feature>
<feature type="region of interest" description="Disordered" evidence="2">
    <location>
        <begin position="1097"/>
        <end position="1123"/>
    </location>
</feature>
<evidence type="ECO:0000313" key="4">
    <source>
        <dbReference type="Proteomes" id="UP000179807"/>
    </source>
</evidence>
<feature type="region of interest" description="Disordered" evidence="2">
    <location>
        <begin position="1055"/>
        <end position="1074"/>
    </location>
</feature>
<dbReference type="EMBL" id="MLAK01000965">
    <property type="protein sequence ID" value="OHT00222.1"/>
    <property type="molecule type" value="Genomic_DNA"/>
</dbReference>
<feature type="coiled-coil region" evidence="1">
    <location>
        <begin position="620"/>
        <end position="761"/>
    </location>
</feature>
<sequence length="2186" mass="249406">MLNRPPQSVLSQHPRIKSPKKSKASKYFQNASKPPTISHLPTTAPGARTNKPLVNDVTFNPDDPFYKIEETANRIEKIVSSYETEKEEEHQKMLQELDSNYLINSYEPDQILKDSKKVVDNLINRNTELKDSQTDMLGSIYSWLHKEEKILSSQTDSDKPDFSVPTATSDDILNILNSSEGSNQQRISKAMILHSDMMSKALLALNHLEAQNAEQSKLIKDLQNQIQSQKKKTKRVSKPPPQNAELQKMLQQSESRISAQDDTIKRLNQRIEQLIAQTVNNSARSRSSVSEDEFLTLQHENYQNKIQIQQLELDNQGLKDEIFKRKYKQMTLEAEKDFLETQNLSLQELLEVEKAKVDSITRDFLNRINGQMTDNIYLEQITALKMEINKITHEKDTIKEQMHDEMIKKLNSTRKEFEIRELEIKKRAITQSIAGSHQEVIEELQKQHEDEINHIKNDYEDQIASIKRSNAEQIKQNELATQQKIKEMQDQMNKVVASTGGKETQDILTQLQKQFNDQEIEMKTQYAAKIEMLRTEFMRKQKKLEDELLNREKEIDKMLKLFANAEVVDSRNISRPISARNKNDEDNAEIGNDDDISNQTKIQIDNAISQYGKKLEAKYKRKLNEQKEKLDEEWKSKLDDISNKFDQANNRFIDTIESLNLQITNLQTENDHLKNNDEKYEDLRTQITNLETRNSELESLNKQLEDENANLQKIIDQKDLDSSFTDLYKTFTEQTDELNQIKEKFEETKKLYNDLRELKKENLPTLPKSKSKLDISDSMIVTKFILPTIFTKSQVSNLFIHPSNDQSSINGTSSKICSLVFEEIKSQFIPLNKDSLPANINVSCQADFIHLPKIIHTSLTSQPPIEIFAVRNYELRPEIPIALEPSEYNTSSKDHKSSNKPNQLLTKQGELVSIPPINHVTVETHPAAASIAAQLAISETRELSNKLQMFASEIQTIEGEIDEKKKKEMRQSLGVSIEIQKDGVISQMRERITELEQMVNRLNSETQLESDAWQIATQTDENILMFIDNDSKIPNQTQSETPCKAATSTKKVTFGVNSKQQTRSQEQQNSQEVLNVEQHSRLSQFQLFDHEIDSNVDADGYTRESTPPPEHSNKFEQISHHSLSNRTSVSFQTENLSNPSNDQKNQLIIQSTETGFSSRGSTPISIIRREGKLPNLGLFTAAATEIFQAEKSPHRVTKASSNTASVASTQTLVSISPTSTRPSSPAPTQVVLNNEPKSSLSIQLSGEIASTNVSDINKSDESNNEHKISQKQKLLSLSINNESIFEVKVPTRTKIDVSSAPKAVVRRSPPMPQLQTKQNEISKLKSSLMKLQNSDTSPEESAKVLANVQSVLDNLNQSLQNSTEPTVLLNLDSISNSDNQDENEDKTAHLRGAIERTNLISKQLFDKANNATEVQTDLIHRMNRAAADFLHNIDNHEQASNEEQSYFLRSVNTATAEFGSTVADIKAEVLNQESLSEAFKTAQDELHKQEEYIKQLRDENFNLRVKNDAPRITCQIRQVQKELNNLNNGNAKENQLFSKYDDASRVIASLISRAHHDNVVAAAKASPLVEKITKEVYKSRPDWKVVTDLINGLTSILENENTWRRSESLIRDVYEQNDQLVTNLTKLRTEKAIAERDLKVAMAKNENELEHIKQSLALAIQQNEVLEKQLKATEILAKSQSSVGRQEFDKVKQELQESQEVERQRVFEINKMTEEKSSLEKENEELQQRLADLQNRYESLFSQATDTQTANQVLESRTNEILRRSEVDAAKARALEKLNHDSTISLDNMAEQLARATEENENLGKKLIEAEDKINELESNKIIELSTSLSSNNSNSASNMSSTNNISLGNEEKVPRIVKMYQQKTEMFKLQLQQRGTEIIAMKARRAEDARSLIMLRREIQRGKSNVRMQQLRYDSAKAESELNKRVIADRDETIRQLKREIERLRQMLAFQKPTKQQLLQSQRIINNNHQQLTNATTTMQRYQRQAAKFSSNATVSKYFDNLMQRQSERLARLEKKRKEIAENEENTKILALQALSHVVRRDELEIPEDVIMQIMPKPAPVQRLKTLKYQQARQQKINQQEKDRMGNILSSARSAQVDLIFDDASKSGSTIPSAPHYKSLSYADTLQQIGQLAGKVPPDVLHEMLRNASRGNVKLPDAPINVKPKKGKGKPTIAGISITPIGRPK</sequence>
<keyword evidence="4" id="KW-1185">Reference proteome</keyword>
<feature type="coiled-coil region" evidence="1">
    <location>
        <begin position="1610"/>
        <end position="1676"/>
    </location>
</feature>
<evidence type="ECO:0000313" key="3">
    <source>
        <dbReference type="EMBL" id="OHT00222.1"/>
    </source>
</evidence>
<feature type="region of interest" description="Disordered" evidence="2">
    <location>
        <begin position="1"/>
        <end position="49"/>
    </location>
</feature>
<reference evidence="3" key="1">
    <citation type="submission" date="2016-10" db="EMBL/GenBank/DDBJ databases">
        <authorList>
            <person name="Benchimol M."/>
            <person name="Almeida L.G."/>
            <person name="Vasconcelos A.T."/>
            <person name="Perreira-Neves A."/>
            <person name="Rosa I.A."/>
            <person name="Tasca T."/>
            <person name="Bogo M.R."/>
            <person name="de Souza W."/>
        </authorList>
    </citation>
    <scope>NUCLEOTIDE SEQUENCE [LARGE SCALE GENOMIC DNA]</scope>
    <source>
        <strain evidence="3">K</strain>
    </source>
</reference>
<feature type="compositionally biased region" description="Acidic residues" evidence="2">
    <location>
        <begin position="586"/>
        <end position="596"/>
    </location>
</feature>
<gene>
    <name evidence="3" type="ORF">TRFO_33137</name>
</gene>
<dbReference type="PANTHER" id="PTHR23159:SF31">
    <property type="entry name" value="CENTROSOME-ASSOCIATED PROTEIN CEP250 ISOFORM X1"/>
    <property type="match status" value="1"/>
</dbReference>
<proteinExistence type="predicted"/>
<dbReference type="OrthoDB" id="2441647at2759"/>
<accession>A0A1J4JRR4</accession>
<organism evidence="3 4">
    <name type="scientific">Tritrichomonas foetus</name>
    <dbReference type="NCBI Taxonomy" id="1144522"/>
    <lineage>
        <taxon>Eukaryota</taxon>
        <taxon>Metamonada</taxon>
        <taxon>Parabasalia</taxon>
        <taxon>Tritrichomonadida</taxon>
        <taxon>Tritrichomonadidae</taxon>
        <taxon>Tritrichomonas</taxon>
    </lineage>
</organism>
<feature type="coiled-coil region" evidence="1">
    <location>
        <begin position="1479"/>
        <end position="1536"/>
    </location>
</feature>
<name>A0A1J4JRR4_9EUKA</name>
<feature type="region of interest" description="Disordered" evidence="2">
    <location>
        <begin position="224"/>
        <end position="259"/>
    </location>
</feature>
<keyword evidence="1" id="KW-0175">Coiled coil</keyword>
<feature type="compositionally biased region" description="Basic residues" evidence="2">
    <location>
        <begin position="14"/>
        <end position="24"/>
    </location>
</feature>
<evidence type="ECO:0000256" key="2">
    <source>
        <dbReference type="SAM" id="MobiDB-lite"/>
    </source>
</evidence>
<feature type="compositionally biased region" description="Low complexity" evidence="2">
    <location>
        <begin position="1216"/>
        <end position="1228"/>
    </location>
</feature>
<protein>
    <submittedName>
        <fullName evidence="3">Uncharacterized protein</fullName>
    </submittedName>
</protein>
<comment type="caution">
    <text evidence="3">The sequence shown here is derived from an EMBL/GenBank/DDBJ whole genome shotgun (WGS) entry which is preliminary data.</text>
</comment>
<feature type="coiled-coil region" evidence="1">
    <location>
        <begin position="1709"/>
        <end position="1743"/>
    </location>
</feature>
<feature type="compositionally biased region" description="Polar residues" evidence="2">
    <location>
        <begin position="27"/>
        <end position="41"/>
    </location>
</feature>
<feature type="region of interest" description="Disordered" evidence="2">
    <location>
        <begin position="577"/>
        <end position="597"/>
    </location>
</feature>
<feature type="compositionally biased region" description="Low complexity" evidence="2">
    <location>
        <begin position="1058"/>
        <end position="1071"/>
    </location>
</feature>
<feature type="compositionally biased region" description="Polar residues" evidence="2">
    <location>
        <begin position="1"/>
        <end position="11"/>
    </location>
</feature>
<feature type="compositionally biased region" description="Polar residues" evidence="2">
    <location>
        <begin position="249"/>
        <end position="259"/>
    </location>
</feature>
<dbReference type="Gene3D" id="1.10.287.1490">
    <property type="match status" value="1"/>
</dbReference>
<feature type="coiled-coil region" evidence="1">
    <location>
        <begin position="947"/>
        <end position="1005"/>
    </location>
</feature>